<accession>A0A813IQC8</accession>
<feature type="non-terminal residue" evidence="1">
    <location>
        <position position="1"/>
    </location>
</feature>
<dbReference type="SUPFAM" id="SSF52540">
    <property type="entry name" value="P-loop containing nucleoside triphosphate hydrolases"/>
    <property type="match status" value="1"/>
</dbReference>
<proteinExistence type="predicted"/>
<reference evidence="1" key="1">
    <citation type="submission" date="2021-02" db="EMBL/GenBank/DDBJ databases">
        <authorList>
            <person name="Dougan E. K."/>
            <person name="Rhodes N."/>
            <person name="Thang M."/>
            <person name="Chan C."/>
        </authorList>
    </citation>
    <scope>NUCLEOTIDE SEQUENCE</scope>
</reference>
<protein>
    <recommendedName>
        <fullName evidence="3">ABC transporter domain-containing protein</fullName>
    </recommendedName>
</protein>
<dbReference type="Proteomes" id="UP000626109">
    <property type="component" value="Unassembled WGS sequence"/>
</dbReference>
<organism evidence="1 2">
    <name type="scientific">Polarella glacialis</name>
    <name type="common">Dinoflagellate</name>
    <dbReference type="NCBI Taxonomy" id="89957"/>
    <lineage>
        <taxon>Eukaryota</taxon>
        <taxon>Sar</taxon>
        <taxon>Alveolata</taxon>
        <taxon>Dinophyceae</taxon>
        <taxon>Suessiales</taxon>
        <taxon>Suessiaceae</taxon>
        <taxon>Polarella</taxon>
    </lineage>
</organism>
<name>A0A813IQC8_POLGL</name>
<dbReference type="EMBL" id="CAJNNW010012056">
    <property type="protein sequence ID" value="CAE8653921.1"/>
    <property type="molecule type" value="Genomic_DNA"/>
</dbReference>
<evidence type="ECO:0008006" key="3">
    <source>
        <dbReference type="Google" id="ProtNLM"/>
    </source>
</evidence>
<dbReference type="Gene3D" id="3.40.50.300">
    <property type="entry name" value="P-loop containing nucleotide triphosphate hydrolases"/>
    <property type="match status" value="1"/>
</dbReference>
<evidence type="ECO:0000313" key="2">
    <source>
        <dbReference type="Proteomes" id="UP000626109"/>
    </source>
</evidence>
<gene>
    <name evidence="1" type="ORF">PGLA2088_LOCUS10688</name>
</gene>
<sequence length="171" mass="18971">LANRRRRMDLGAKAREELKHTSADDLASNLVKYKEDLIPIQLHDLTFHRRGRKILDCVNIAAPQGSVVAVISDERAGKATLMRLLSQSLMPQEGTVFVPPHLRILQVCDAPHLVPGNLLANLTFGVSIDKHAVEEHHPSLELIQPARLRDICMKLGMGAGLLQQLQKETAE</sequence>
<comment type="caution">
    <text evidence="1">The sequence shown here is derived from an EMBL/GenBank/DDBJ whole genome shotgun (WGS) entry which is preliminary data.</text>
</comment>
<dbReference type="AlphaFoldDB" id="A0A813IQC8"/>
<dbReference type="InterPro" id="IPR027417">
    <property type="entry name" value="P-loop_NTPase"/>
</dbReference>
<feature type="non-terminal residue" evidence="1">
    <location>
        <position position="171"/>
    </location>
</feature>
<evidence type="ECO:0000313" key="1">
    <source>
        <dbReference type="EMBL" id="CAE8653921.1"/>
    </source>
</evidence>